<evidence type="ECO:0000313" key="1">
    <source>
        <dbReference type="EMBL" id="ANC50784.1"/>
    </source>
</evidence>
<evidence type="ECO:0000313" key="2">
    <source>
        <dbReference type="Proteomes" id="UP000059113"/>
    </source>
</evidence>
<dbReference type="Proteomes" id="UP000059113">
    <property type="component" value="Plasmid"/>
</dbReference>
<organism evidence="1 2">
    <name type="scientific">Aurantiacibacter atlanticus</name>
    <dbReference type="NCBI Taxonomy" id="1648404"/>
    <lineage>
        <taxon>Bacteria</taxon>
        <taxon>Pseudomonadati</taxon>
        <taxon>Pseudomonadota</taxon>
        <taxon>Alphaproteobacteria</taxon>
        <taxon>Sphingomonadales</taxon>
        <taxon>Erythrobacteraceae</taxon>
        <taxon>Aurantiacibacter</taxon>
    </lineage>
</organism>
<accession>A0A160HUV8</accession>
<dbReference type="EMBL" id="CP015441">
    <property type="protein sequence ID" value="ANC50784.1"/>
    <property type="molecule type" value="Genomic_DNA"/>
</dbReference>
<keyword evidence="2" id="KW-1185">Reference proteome</keyword>
<protein>
    <submittedName>
        <fullName evidence="1">Uncharacterized protein</fullName>
    </submittedName>
</protein>
<gene>
    <name evidence="1" type="ORF">CP97_15093</name>
</gene>
<name>A0A160HUV8_9SPHN</name>
<dbReference type="OrthoDB" id="7449291at2"/>
<dbReference type="RefSeq" id="WP_063612708.1">
    <property type="nucleotide sequence ID" value="NZ_CP015441.1"/>
</dbReference>
<geneLocation type="plasmid" evidence="2"/>
<keyword evidence="1" id="KW-0614">Plasmid</keyword>
<reference evidence="1 2" key="1">
    <citation type="submission" date="2016-04" db="EMBL/GenBank/DDBJ databases">
        <title>The complete genome sequence of Erythrobacter atlanticus s21-N3.</title>
        <authorList>
            <person name="Wang W."/>
            <person name="Wang L."/>
            <person name="Zhuang L."/>
            <person name="Shao Z."/>
        </authorList>
    </citation>
    <scope>NUCLEOTIDE SEQUENCE [LARGE SCALE GENOMIC DNA]</scope>
    <source>
        <strain evidence="2">s21-N3</strain>
        <plasmid evidence="2">Plasmid</plasmid>
    </source>
</reference>
<dbReference type="KEGG" id="ery:CP97_15093"/>
<dbReference type="AlphaFoldDB" id="A0A160HUV8"/>
<sequence length="130" mass="14129">MKRLHFKLTLEPGLKAIVRLAQLHQYTTDLVDGERVLIGPALRGRMLLNFPAREPRDVLDSLLGEGPAGWNLSGHEDGRSLLVVSTEGSGVAFSAIARILEQVAPEAFLKPIAFEPLPGNTLTAISRSLH</sequence>
<proteinExistence type="predicted"/>